<protein>
    <recommendedName>
        <fullName evidence="3">Lipoprotein</fullName>
    </recommendedName>
</protein>
<dbReference type="KEGG" id="afq:AFA_09895"/>
<organism evidence="1 2">
    <name type="scientific">Alcaligenes faecalis</name>
    <dbReference type="NCBI Taxonomy" id="511"/>
    <lineage>
        <taxon>Bacteria</taxon>
        <taxon>Pseudomonadati</taxon>
        <taxon>Pseudomonadota</taxon>
        <taxon>Betaproteobacteria</taxon>
        <taxon>Burkholderiales</taxon>
        <taxon>Alcaligenaceae</taxon>
        <taxon>Alcaligenes</taxon>
    </lineage>
</organism>
<reference evidence="1 2" key="1">
    <citation type="submission" date="2017-05" db="EMBL/GenBank/DDBJ databases">
        <authorList>
            <person name="Qiu J.G."/>
            <person name="He J."/>
        </authorList>
    </citation>
    <scope>NUCLEOTIDE SEQUENCE [LARGE SCALE GENOMIC DNA]</scope>
    <source>
        <strain evidence="1 2">JQ135</strain>
    </source>
</reference>
<sequence length="142" mass="16048">MTHIIKLIISFLTLISLGGCAAEIGSALGIQLIEKPMVRGESIEKYRDAFGRSGEVETVLNGEPAYKWNLSYYQRVTVEADTYAYHNLDRPGMTTGIIYEDRDILRPCQLTMSYDPKTRLVTDFELTNPAKCGEVRRALRNL</sequence>
<dbReference type="EMBL" id="CP021641">
    <property type="protein sequence ID" value="ASR89730.1"/>
    <property type="molecule type" value="Genomic_DNA"/>
</dbReference>
<gene>
    <name evidence="1" type="ORF">AFA_09895</name>
</gene>
<dbReference type="AlphaFoldDB" id="A0AB33CT39"/>
<name>A0AB33CT39_ALCFA</name>
<evidence type="ECO:0000313" key="1">
    <source>
        <dbReference type="EMBL" id="ASR89730.1"/>
    </source>
</evidence>
<evidence type="ECO:0000313" key="2">
    <source>
        <dbReference type="Proteomes" id="UP000214561"/>
    </source>
</evidence>
<dbReference type="PROSITE" id="PS51257">
    <property type="entry name" value="PROKAR_LIPOPROTEIN"/>
    <property type="match status" value="1"/>
</dbReference>
<proteinExistence type="predicted"/>
<dbReference type="Proteomes" id="UP000214561">
    <property type="component" value="Chromosome"/>
</dbReference>
<accession>A0AB33CT39</accession>
<evidence type="ECO:0008006" key="3">
    <source>
        <dbReference type="Google" id="ProtNLM"/>
    </source>
</evidence>